<protein>
    <submittedName>
        <fullName evidence="3">Uncharacterized protein</fullName>
    </submittedName>
</protein>
<proteinExistence type="predicted"/>
<feature type="compositionally biased region" description="Basic residues" evidence="2">
    <location>
        <begin position="10"/>
        <end position="20"/>
    </location>
</feature>
<feature type="compositionally biased region" description="Low complexity" evidence="2">
    <location>
        <begin position="166"/>
        <end position="178"/>
    </location>
</feature>
<keyword evidence="1" id="KW-0175">Coiled coil</keyword>
<evidence type="ECO:0000313" key="4">
    <source>
        <dbReference type="Proteomes" id="UP000193920"/>
    </source>
</evidence>
<dbReference type="STRING" id="1754190.A0A1Y1ZXK6"/>
<sequence length="1068" mass="119082">MQNSKENSPKKNRKTSRSNNKKQNDESFKEFLNSDIPNPLGSTNSFMAVNAIGVRMAKLQNKLRYNNALAPALRNLPDYCPSNPTYSINIENNKNNNQKYELNKKLSTLSSDKQIIFENYNGKSLNNTNNSKNNKNKNKVSSRKRKGDSIKKTSKKPKKLKKESSSSESLASTNNENQTNEEKEIKENNSKVKSKTVVLTKFNEKIDIVKNENEKNSKNVMNIIKDDSTTITSFIDSKVVTGLPEQTIMNYISRSFSGNKESNKESIQIKKEINHKKINISSDNNLIKNATNNETNMSNQVINSSKSLNSNSINKPFQISTIRNSISNNNILISPVLYNKGAAVLSNNIYNVNINNSNPPNSLSCTGEIYNNINTNSPTNTINDILNNEIYLKNSQLPQQIKSQSTPLQQSGITYLSKNVIGSQSYSQGFNYKLKENFIKVKSQQPSQLLLEEIPSINSTLSSSQNAINIEEQIIKIHQQRQQQKQQKQQQLQTAQQQHYYTKAKTSSFPDINNHSNIVQNISPSEVNINSTLINPINNTVNSSKSTMYNQKQYSKSTVLNNLVDISMNNNSALTMNTFNYISSSSPSLQTLNLNTTNINTNVNNVNINTLISPVLTNQTILYPTTVVHSPNENSVTTTIMNSTPSTGNNNELIYDSVIDSQNKEIKEFSAISSNMKIEEVNKSLSEMDNSSLKENNEINQISNISYNNIFVNNDSSCNNNLIITKKDFVKIPEDEVNNNTIINRNMLSLSGNSFETIKESLSLTNSIENSQYINDETNNLNEVNSSLVARTLCEDNTNILEVPNSILLAEKTLKMDEGSSNSTIVNQGNELNSNLDINLSMVDNEKIISNDLTIYSSSTSSSYKDTLSSLYTPSLRPRENFNENSSIFYENITPPFSTKVSPVILSKSELSSDELTNSLNKIKDNSIKECVNSPYIVSSVPSNSNMSIIEDDKEIINKNNYSITLGDNNELIQSGNLNGISTTAPTPLNLVNINNLSKNESTIGISPIITHPAIFKQNRNELYNIPLNMNCVSFTSASPPIASPPYKSTVNLPLTPISSRSISSSHF</sequence>
<keyword evidence="4" id="KW-1185">Reference proteome</keyword>
<feature type="compositionally biased region" description="Basic residues" evidence="2">
    <location>
        <begin position="134"/>
        <end position="161"/>
    </location>
</feature>
<feature type="region of interest" description="Disordered" evidence="2">
    <location>
        <begin position="121"/>
        <end position="191"/>
    </location>
</feature>
<gene>
    <name evidence="3" type="ORF">LY90DRAFT_677589</name>
</gene>
<feature type="region of interest" description="Disordered" evidence="2">
    <location>
        <begin position="1"/>
        <end position="33"/>
    </location>
</feature>
<dbReference type="Proteomes" id="UP000193920">
    <property type="component" value="Unassembled WGS sequence"/>
</dbReference>
<evidence type="ECO:0000256" key="2">
    <source>
        <dbReference type="SAM" id="MobiDB-lite"/>
    </source>
</evidence>
<dbReference type="EMBL" id="MCOG01000345">
    <property type="protein sequence ID" value="ORY14981.1"/>
    <property type="molecule type" value="Genomic_DNA"/>
</dbReference>
<evidence type="ECO:0000313" key="3">
    <source>
        <dbReference type="EMBL" id="ORY14981.1"/>
    </source>
</evidence>
<dbReference type="AlphaFoldDB" id="A0A1Y1ZXK6"/>
<feature type="compositionally biased region" description="Basic and acidic residues" evidence="2">
    <location>
        <begin position="180"/>
        <end position="190"/>
    </location>
</feature>
<accession>A0A1Y1ZXK6</accession>
<organism evidence="3 4">
    <name type="scientific">Neocallimastix californiae</name>
    <dbReference type="NCBI Taxonomy" id="1754190"/>
    <lineage>
        <taxon>Eukaryota</taxon>
        <taxon>Fungi</taxon>
        <taxon>Fungi incertae sedis</taxon>
        <taxon>Chytridiomycota</taxon>
        <taxon>Chytridiomycota incertae sedis</taxon>
        <taxon>Neocallimastigomycetes</taxon>
        <taxon>Neocallimastigales</taxon>
        <taxon>Neocallimastigaceae</taxon>
        <taxon>Neocallimastix</taxon>
    </lineage>
</organism>
<reference evidence="3 4" key="1">
    <citation type="submission" date="2016-08" db="EMBL/GenBank/DDBJ databases">
        <title>A Parts List for Fungal Cellulosomes Revealed by Comparative Genomics.</title>
        <authorList>
            <consortium name="DOE Joint Genome Institute"/>
            <person name="Haitjema C.H."/>
            <person name="Gilmore S.P."/>
            <person name="Henske J.K."/>
            <person name="Solomon K.V."/>
            <person name="De Groot R."/>
            <person name="Kuo A."/>
            <person name="Mondo S.J."/>
            <person name="Salamov A.A."/>
            <person name="Labutti K."/>
            <person name="Zhao Z."/>
            <person name="Chiniquy J."/>
            <person name="Barry K."/>
            <person name="Brewer H.M."/>
            <person name="Purvine S.O."/>
            <person name="Wright A.T."/>
            <person name="Boxma B."/>
            <person name="Van Alen T."/>
            <person name="Hackstein J.H."/>
            <person name="Baker S.E."/>
            <person name="Grigoriev I.V."/>
            <person name="O'Malley M.A."/>
        </authorList>
    </citation>
    <scope>NUCLEOTIDE SEQUENCE [LARGE SCALE GENOMIC DNA]</scope>
    <source>
        <strain evidence="3 4">G1</strain>
    </source>
</reference>
<evidence type="ECO:0000256" key="1">
    <source>
        <dbReference type="SAM" id="Coils"/>
    </source>
</evidence>
<name>A0A1Y1ZXK6_9FUNG</name>
<comment type="caution">
    <text evidence="3">The sequence shown here is derived from an EMBL/GenBank/DDBJ whole genome shotgun (WGS) entry which is preliminary data.</text>
</comment>
<feature type="compositionally biased region" description="Low complexity" evidence="2">
    <location>
        <begin position="121"/>
        <end position="133"/>
    </location>
</feature>
<feature type="coiled-coil region" evidence="1">
    <location>
        <begin position="470"/>
        <end position="498"/>
    </location>
</feature>